<evidence type="ECO:0000256" key="1">
    <source>
        <dbReference type="SAM" id="MobiDB-lite"/>
    </source>
</evidence>
<accession>G0UYJ3</accession>
<dbReference type="VEuPathDB" id="TriTrypDB:TcIL3000_10_12420"/>
<sequence>MDGNGNHCQELPRRTCYCIGDGNGIVNSSPGDVTQQQDGYPRYRVPCCCETLRGNDAYCVRRQHHCTCHGCSPYGQPWRHQCSPSRQRWCCTVENNARQPFRSSRMCFCCVPEREQLKDCELNEKRQRYLSVRAERENLRSSLIGDIGGSQSEPHKHYRSNMANLLRHARGAMFQQEAMFEQERRRQELLREVDARRRDLGGRGPYVMCGTLRDRQGGRAMPPTKGGVKPFEYTPVPRDGPRRLRRYSARVNTASIAREQAPCTRVEKRSAAPHVLGEEGTNQEPQVTKASAVKTTQPTKVAKTVTSRLKEKAVSKEPPRVVPCCCCCCHHAVCRCRHCNCFDPCRCSNTPSKEPVALPTSLPSKDATEGKEGLVGEKTVNVHTQCPMPEGKRSVATSRRSSPTSIRYGRKIYITDHDHLARRSGVIDHLEKDGFLRVVPPKTRSPSAPLSEITTKWETTRSTSAHLVCL</sequence>
<dbReference type="EMBL" id="HE575323">
    <property type="protein sequence ID" value="CCC94460.1"/>
    <property type="molecule type" value="Genomic_DNA"/>
</dbReference>
<proteinExistence type="predicted"/>
<gene>
    <name evidence="2" type="ORF">TCIL3000_10_12420</name>
</gene>
<name>G0UYJ3_TRYCI</name>
<feature type="region of interest" description="Disordered" evidence="1">
    <location>
        <begin position="206"/>
        <end position="241"/>
    </location>
</feature>
<protein>
    <submittedName>
        <fullName evidence="2">Uncharacterized protein</fullName>
    </submittedName>
</protein>
<reference evidence="2" key="1">
    <citation type="journal article" date="2012" name="Proc. Natl. Acad. Sci. U.S.A.">
        <title>Antigenic diversity is generated by distinct evolutionary mechanisms in African trypanosome species.</title>
        <authorList>
            <person name="Jackson A.P."/>
            <person name="Berry A."/>
            <person name="Aslett M."/>
            <person name="Allison H.C."/>
            <person name="Burton P."/>
            <person name="Vavrova-Anderson J."/>
            <person name="Brown R."/>
            <person name="Browne H."/>
            <person name="Corton N."/>
            <person name="Hauser H."/>
            <person name="Gamble J."/>
            <person name="Gilderthorp R."/>
            <person name="Marcello L."/>
            <person name="McQuillan J."/>
            <person name="Otto T.D."/>
            <person name="Quail M.A."/>
            <person name="Sanders M.J."/>
            <person name="van Tonder A."/>
            <person name="Ginger M.L."/>
            <person name="Field M.C."/>
            <person name="Barry J.D."/>
            <person name="Hertz-Fowler C."/>
            <person name="Berriman M."/>
        </authorList>
    </citation>
    <scope>NUCLEOTIDE SEQUENCE</scope>
    <source>
        <strain evidence="2">IL3000</strain>
    </source>
</reference>
<dbReference type="AlphaFoldDB" id="G0UYJ3"/>
<organism evidence="2">
    <name type="scientific">Trypanosoma congolense (strain IL3000)</name>
    <dbReference type="NCBI Taxonomy" id="1068625"/>
    <lineage>
        <taxon>Eukaryota</taxon>
        <taxon>Discoba</taxon>
        <taxon>Euglenozoa</taxon>
        <taxon>Kinetoplastea</taxon>
        <taxon>Metakinetoplastina</taxon>
        <taxon>Trypanosomatida</taxon>
        <taxon>Trypanosomatidae</taxon>
        <taxon>Trypanosoma</taxon>
        <taxon>Nannomonas</taxon>
    </lineage>
</organism>
<evidence type="ECO:0000313" key="2">
    <source>
        <dbReference type="EMBL" id="CCC94460.1"/>
    </source>
</evidence>